<dbReference type="EMBL" id="BAAANF010000001">
    <property type="protein sequence ID" value="GAA1662814.1"/>
    <property type="molecule type" value="Genomic_DNA"/>
</dbReference>
<evidence type="ECO:0000313" key="3">
    <source>
        <dbReference type="Proteomes" id="UP001500280"/>
    </source>
</evidence>
<sequence>MRTTLGGARHNHKPTLSTPVDNSVSKLWDAPVGTVDGWGNKV</sequence>
<dbReference type="Proteomes" id="UP001500280">
    <property type="component" value="Unassembled WGS sequence"/>
</dbReference>
<gene>
    <name evidence="2" type="ORF">GCM10009745_00480</name>
</gene>
<feature type="region of interest" description="Disordered" evidence="1">
    <location>
        <begin position="1"/>
        <end position="24"/>
    </location>
</feature>
<evidence type="ECO:0000256" key="1">
    <source>
        <dbReference type="SAM" id="MobiDB-lite"/>
    </source>
</evidence>
<evidence type="ECO:0000313" key="2">
    <source>
        <dbReference type="EMBL" id="GAA1662814.1"/>
    </source>
</evidence>
<feature type="compositionally biased region" description="Polar residues" evidence="1">
    <location>
        <begin position="14"/>
        <end position="24"/>
    </location>
</feature>
<reference evidence="3" key="1">
    <citation type="journal article" date="2019" name="Int. J. Syst. Evol. Microbiol.">
        <title>The Global Catalogue of Microorganisms (GCM) 10K type strain sequencing project: providing services to taxonomists for standard genome sequencing and annotation.</title>
        <authorList>
            <consortium name="The Broad Institute Genomics Platform"/>
            <consortium name="The Broad Institute Genome Sequencing Center for Infectious Disease"/>
            <person name="Wu L."/>
            <person name="Ma J."/>
        </authorList>
    </citation>
    <scope>NUCLEOTIDE SEQUENCE [LARGE SCALE GENOMIC DNA]</scope>
    <source>
        <strain evidence="3">JCM 14307</strain>
    </source>
</reference>
<name>A0ABP4RXR1_9ACTN</name>
<keyword evidence="3" id="KW-1185">Reference proteome</keyword>
<organism evidence="2 3">
    <name type="scientific">Kribbella yunnanensis</name>
    <dbReference type="NCBI Taxonomy" id="190194"/>
    <lineage>
        <taxon>Bacteria</taxon>
        <taxon>Bacillati</taxon>
        <taxon>Actinomycetota</taxon>
        <taxon>Actinomycetes</taxon>
        <taxon>Propionibacteriales</taxon>
        <taxon>Kribbellaceae</taxon>
        <taxon>Kribbella</taxon>
    </lineage>
</organism>
<proteinExistence type="predicted"/>
<accession>A0ABP4RXR1</accession>
<comment type="caution">
    <text evidence="2">The sequence shown here is derived from an EMBL/GenBank/DDBJ whole genome shotgun (WGS) entry which is preliminary data.</text>
</comment>
<protein>
    <submittedName>
        <fullName evidence="2">Uncharacterized protein</fullName>
    </submittedName>
</protein>